<gene>
    <name evidence="2" type="ORF">VP01_1582g1</name>
</gene>
<organism evidence="2 3">
    <name type="scientific">Puccinia sorghi</name>
    <dbReference type="NCBI Taxonomy" id="27349"/>
    <lineage>
        <taxon>Eukaryota</taxon>
        <taxon>Fungi</taxon>
        <taxon>Dikarya</taxon>
        <taxon>Basidiomycota</taxon>
        <taxon>Pucciniomycotina</taxon>
        <taxon>Pucciniomycetes</taxon>
        <taxon>Pucciniales</taxon>
        <taxon>Pucciniaceae</taxon>
        <taxon>Puccinia</taxon>
    </lineage>
</organism>
<dbReference type="EMBL" id="LAVV01006373">
    <property type="protein sequence ID" value="KNZ60271.1"/>
    <property type="molecule type" value="Genomic_DNA"/>
</dbReference>
<comment type="caution">
    <text evidence="2">The sequence shown here is derived from an EMBL/GenBank/DDBJ whole genome shotgun (WGS) entry which is preliminary data.</text>
</comment>
<proteinExistence type="predicted"/>
<keyword evidence="3" id="KW-1185">Reference proteome</keyword>
<keyword evidence="1" id="KW-0472">Membrane</keyword>
<name>A0A0L6VHM0_9BASI</name>
<sequence>MLNSSDLLTLDNKRGWLVTFLREAAISLYHWYSDYFLLAGSACIQLTFFLVKNFILLSLSNDYTFSRLSSKKRTDARKNHEELDKLFPELLITLISLYKLGILLASRSNTCVEILLSTHLHFNSISTVSHSLSSTEYSSTTSQSVSASELLGENLPWLPSSPHSSGSHLSFNANLIISIYLVSPVLVPVLAIKSKSSQLAQIFVKWDPLYIKYVLQLFPIESFSFFLFFLSICLFCFFFLTSRKLHFLLNSILNVPSSSPNMSEFTYVNQCNPRRLKGASNRREMSEKSSVFPQHLSNLVSIGGCESGPSSCGETLLSLALEKRGMNWQ</sequence>
<dbReference type="AlphaFoldDB" id="A0A0L6VHM0"/>
<dbReference type="VEuPathDB" id="FungiDB:VP01_1582g1"/>
<keyword evidence="1" id="KW-0812">Transmembrane</keyword>
<protein>
    <submittedName>
        <fullName evidence="2">Uncharacterized protein</fullName>
    </submittedName>
</protein>
<reference evidence="2 3" key="1">
    <citation type="submission" date="2015-08" db="EMBL/GenBank/DDBJ databases">
        <title>Next Generation Sequencing and Analysis of the Genome of Puccinia sorghi L Schw, the Causal Agent of Maize Common Rust.</title>
        <authorList>
            <person name="Rochi L."/>
            <person name="Burguener G."/>
            <person name="Darino M."/>
            <person name="Turjanski A."/>
            <person name="Kreff E."/>
            <person name="Dieguez M.J."/>
            <person name="Sacco F."/>
        </authorList>
    </citation>
    <scope>NUCLEOTIDE SEQUENCE [LARGE SCALE GENOMIC DNA]</scope>
    <source>
        <strain evidence="2 3">RO10H11247</strain>
    </source>
</reference>
<keyword evidence="1" id="KW-1133">Transmembrane helix</keyword>
<accession>A0A0L6VHM0</accession>
<feature type="transmembrane region" description="Helical" evidence="1">
    <location>
        <begin position="213"/>
        <end position="240"/>
    </location>
</feature>
<feature type="transmembrane region" description="Helical" evidence="1">
    <location>
        <begin position="171"/>
        <end position="192"/>
    </location>
</feature>
<evidence type="ECO:0000256" key="1">
    <source>
        <dbReference type="SAM" id="Phobius"/>
    </source>
</evidence>
<evidence type="ECO:0000313" key="3">
    <source>
        <dbReference type="Proteomes" id="UP000037035"/>
    </source>
</evidence>
<evidence type="ECO:0000313" key="2">
    <source>
        <dbReference type="EMBL" id="KNZ60271.1"/>
    </source>
</evidence>
<feature type="transmembrane region" description="Helical" evidence="1">
    <location>
        <begin position="35"/>
        <end position="65"/>
    </location>
</feature>
<dbReference type="Proteomes" id="UP000037035">
    <property type="component" value="Unassembled WGS sequence"/>
</dbReference>